<evidence type="ECO:0000313" key="2">
    <source>
        <dbReference type="EMBL" id="NLH35084.1"/>
    </source>
</evidence>
<dbReference type="AlphaFoldDB" id="A0A847J4H1"/>
<evidence type="ECO:0000256" key="1">
    <source>
        <dbReference type="PROSITE-ProRule" id="PRU00420"/>
    </source>
</evidence>
<protein>
    <submittedName>
        <fullName evidence="2">PTS glucitol/sorbitol transporter subunit IIA</fullName>
    </submittedName>
</protein>
<dbReference type="GO" id="GO:0005737">
    <property type="term" value="C:cytoplasm"/>
    <property type="evidence" value="ECO:0007669"/>
    <property type="project" value="InterPro"/>
</dbReference>
<comment type="caution">
    <text evidence="1">Lacks conserved residue(s) required for the propagation of feature annotation.</text>
</comment>
<sequence>MLIFETIVQEIGAEAALFADDKMLILFGDNAPEGLKEYAYQIIINRAKEEITTEMILAIGKTDFKITAVGNLVTKNLNQLGHITMKFTGETTAELPGTLYLEGKEIPIITVGTKITIGQKMRII</sequence>
<evidence type="ECO:0000313" key="3">
    <source>
        <dbReference type="Proteomes" id="UP000559962"/>
    </source>
</evidence>
<dbReference type="Gene3D" id="2.40.33.40">
    <property type="entry name" value="Phosphotransferase system, glucitol/sorbitol-specific IIA component"/>
    <property type="match status" value="1"/>
</dbReference>
<name>A0A847J4H1_9LACT</name>
<dbReference type="PANTHER" id="PTHR40398:SF1">
    <property type="entry name" value="PTS SYSTEM GLUCITOL_SORBITOL-SPECIFIC EIIA COMPONENT"/>
    <property type="match status" value="1"/>
</dbReference>
<comment type="caution">
    <text evidence="2">The sequence shown here is derived from an EMBL/GenBank/DDBJ whole genome shotgun (WGS) entry which is preliminary data.</text>
</comment>
<dbReference type="InterPro" id="IPR004716">
    <property type="entry name" value="PTS_IIA_glucitol/sorbitol-sp"/>
</dbReference>
<proteinExistence type="predicted"/>
<dbReference type="InterPro" id="IPR036665">
    <property type="entry name" value="PTS_IIA_glucitol/sorbitol_sf"/>
</dbReference>
<gene>
    <name evidence="2" type="ORF">GX453_03495</name>
</gene>
<reference evidence="2 3" key="1">
    <citation type="journal article" date="2020" name="Biotechnol. Biofuels">
        <title>New insights from the biogas microbiome by comprehensive genome-resolved metagenomics of nearly 1600 species originating from multiple anaerobic digesters.</title>
        <authorList>
            <person name="Campanaro S."/>
            <person name="Treu L."/>
            <person name="Rodriguez-R L.M."/>
            <person name="Kovalovszki A."/>
            <person name="Ziels R.M."/>
            <person name="Maus I."/>
            <person name="Zhu X."/>
            <person name="Kougias P.G."/>
            <person name="Basile A."/>
            <person name="Luo G."/>
            <person name="Schluter A."/>
            <person name="Konstantinidis K.T."/>
            <person name="Angelidaki I."/>
        </authorList>
    </citation>
    <scope>NUCLEOTIDE SEQUENCE [LARGE SCALE GENOMIC DNA]</scope>
    <source>
        <strain evidence="2">AS27yjCOA_61</strain>
    </source>
</reference>
<dbReference type="PANTHER" id="PTHR40398">
    <property type="entry name" value="PTS SYSTEM GLUCITOL/SORBITOL-SPECIFIC EIIA COMPONENT"/>
    <property type="match status" value="1"/>
</dbReference>
<dbReference type="GO" id="GO:0016301">
    <property type="term" value="F:kinase activity"/>
    <property type="evidence" value="ECO:0007669"/>
    <property type="project" value="TreeGrafter"/>
</dbReference>
<dbReference type="PROSITE" id="PS51097">
    <property type="entry name" value="PTS_EIIA_TYPE_5"/>
    <property type="match status" value="1"/>
</dbReference>
<accession>A0A847J4H1</accession>
<dbReference type="EMBL" id="JAAYVO010000046">
    <property type="protein sequence ID" value="NLH35084.1"/>
    <property type="molecule type" value="Genomic_DNA"/>
</dbReference>
<dbReference type="GO" id="GO:0009401">
    <property type="term" value="P:phosphoenolpyruvate-dependent sugar phosphotransferase system"/>
    <property type="evidence" value="ECO:0007669"/>
    <property type="project" value="InterPro"/>
</dbReference>
<dbReference type="Proteomes" id="UP000559962">
    <property type="component" value="Unassembled WGS sequence"/>
</dbReference>
<organism evidence="2 3">
    <name type="scientific">Pseudolactococcus chungangensis</name>
    <dbReference type="NCBI Taxonomy" id="451457"/>
    <lineage>
        <taxon>Bacteria</taxon>
        <taxon>Bacillati</taxon>
        <taxon>Bacillota</taxon>
        <taxon>Bacilli</taxon>
        <taxon>Lactobacillales</taxon>
        <taxon>Streptococcaceae</taxon>
        <taxon>Pseudolactococcus</taxon>
    </lineage>
</organism>
<dbReference type="SUPFAM" id="SSF141530">
    <property type="entry name" value="PTSIIA/GutA-like"/>
    <property type="match status" value="1"/>
</dbReference>
<dbReference type="GO" id="GO:0008982">
    <property type="term" value="F:protein-N(PI)-phosphohistidine-sugar phosphotransferase activity"/>
    <property type="evidence" value="ECO:0007669"/>
    <property type="project" value="InterPro"/>
</dbReference>
<dbReference type="Pfam" id="PF03829">
    <property type="entry name" value="PTSIIA_gutA"/>
    <property type="match status" value="1"/>
</dbReference>